<accession>A0ABS3FQX2</accession>
<evidence type="ECO:0000256" key="1">
    <source>
        <dbReference type="ARBA" id="ARBA00005395"/>
    </source>
</evidence>
<dbReference type="Proteomes" id="UP000664844">
    <property type="component" value="Unassembled WGS sequence"/>
</dbReference>
<dbReference type="CDD" id="cd04301">
    <property type="entry name" value="NAT_SF"/>
    <property type="match status" value="1"/>
</dbReference>
<evidence type="ECO:0000256" key="4">
    <source>
        <dbReference type="ARBA" id="ARBA00023315"/>
    </source>
</evidence>
<sequence length="193" mass="21917">MPVLLLNRLTPDLLESVVELDQRSLGGMWSFDAYQREFNSPNSDLLVLSIPATPDSSDSPDSPPISPLVGIGCLWSILEEAHITVLAIHPDYWHQGFGQSLLYGLLTCAQQRGLEWATLEVRRSNQPALSLYQKFGFREVGSRKRYYKDTDEDALIFWRSGLHKPEFTDSLGQWEVIVRDRLSQSGWSLSIHL</sequence>
<proteinExistence type="inferred from homology"/>
<evidence type="ECO:0000259" key="5">
    <source>
        <dbReference type="PROSITE" id="PS51186"/>
    </source>
</evidence>
<keyword evidence="6" id="KW-0687">Ribonucleoprotein</keyword>
<dbReference type="GO" id="GO:0005840">
    <property type="term" value="C:ribosome"/>
    <property type="evidence" value="ECO:0007669"/>
    <property type="project" value="UniProtKB-KW"/>
</dbReference>
<dbReference type="NCBIfam" id="TIGR01575">
    <property type="entry name" value="rimI"/>
    <property type="match status" value="1"/>
</dbReference>
<dbReference type="InterPro" id="IPR050680">
    <property type="entry name" value="YpeA/RimI_acetyltransf"/>
</dbReference>
<dbReference type="InterPro" id="IPR016181">
    <property type="entry name" value="Acyl_CoA_acyltransferase"/>
</dbReference>
<dbReference type="InterPro" id="IPR006464">
    <property type="entry name" value="AcTrfase_RimI/Ard1"/>
</dbReference>
<dbReference type="InterPro" id="IPR000182">
    <property type="entry name" value="GNAT_dom"/>
</dbReference>
<dbReference type="EMBL" id="JAFLQW010000276">
    <property type="protein sequence ID" value="MBO0349438.1"/>
    <property type="molecule type" value="Genomic_DNA"/>
</dbReference>
<gene>
    <name evidence="6" type="primary">rimI</name>
    <name evidence="6" type="ORF">J0895_10030</name>
</gene>
<dbReference type="PANTHER" id="PTHR43420">
    <property type="entry name" value="ACETYLTRANSFERASE"/>
    <property type="match status" value="1"/>
</dbReference>
<keyword evidence="3" id="KW-0808">Transferase</keyword>
<dbReference type="SUPFAM" id="SSF55729">
    <property type="entry name" value="Acyl-CoA N-acyltransferases (Nat)"/>
    <property type="match status" value="1"/>
</dbReference>
<dbReference type="RefSeq" id="WP_207087962.1">
    <property type="nucleotide sequence ID" value="NZ_JAFLQW010000276.1"/>
</dbReference>
<reference evidence="6 7" key="1">
    <citation type="submission" date="2021-03" db="EMBL/GenBank/DDBJ databases">
        <title>Metabolic Capacity of the Antarctic Cyanobacterium Phormidium pseudopriestleyi that Sustains Oxygenic Photosynthesis in the Presence of Hydrogen Sulfide.</title>
        <authorList>
            <person name="Lumian J.E."/>
            <person name="Jungblut A.D."/>
            <person name="Dillon M.L."/>
            <person name="Hawes I."/>
            <person name="Doran P.T."/>
            <person name="Mackey T.J."/>
            <person name="Dick G.J."/>
            <person name="Grettenberger C.L."/>
            <person name="Sumner D.Y."/>
        </authorList>
    </citation>
    <scope>NUCLEOTIDE SEQUENCE [LARGE SCALE GENOMIC DNA]</scope>
    <source>
        <strain evidence="6 7">FRX01</strain>
    </source>
</reference>
<organism evidence="6 7">
    <name type="scientific">Phormidium pseudopriestleyi FRX01</name>
    <dbReference type="NCBI Taxonomy" id="1759528"/>
    <lineage>
        <taxon>Bacteria</taxon>
        <taxon>Bacillati</taxon>
        <taxon>Cyanobacteriota</taxon>
        <taxon>Cyanophyceae</taxon>
        <taxon>Oscillatoriophycideae</taxon>
        <taxon>Oscillatoriales</taxon>
        <taxon>Oscillatoriaceae</taxon>
        <taxon>Phormidium</taxon>
    </lineage>
</organism>
<dbReference type="PANTHER" id="PTHR43420:SF44">
    <property type="entry name" value="ACETYLTRANSFERASE YPEA"/>
    <property type="match status" value="1"/>
</dbReference>
<keyword evidence="6" id="KW-0689">Ribosomal protein</keyword>
<dbReference type="PROSITE" id="PS51186">
    <property type="entry name" value="GNAT"/>
    <property type="match status" value="1"/>
</dbReference>
<comment type="caution">
    <text evidence="6">The sequence shown here is derived from an EMBL/GenBank/DDBJ whole genome shotgun (WGS) entry which is preliminary data.</text>
</comment>
<evidence type="ECO:0000313" key="7">
    <source>
        <dbReference type="Proteomes" id="UP000664844"/>
    </source>
</evidence>
<comment type="similarity">
    <text evidence="1">Belongs to the acetyltransferase family. RimI subfamily.</text>
</comment>
<dbReference type="Pfam" id="PF00583">
    <property type="entry name" value="Acetyltransf_1"/>
    <property type="match status" value="1"/>
</dbReference>
<name>A0ABS3FQX2_9CYAN</name>
<keyword evidence="2" id="KW-0963">Cytoplasm</keyword>
<evidence type="ECO:0000256" key="3">
    <source>
        <dbReference type="ARBA" id="ARBA00022679"/>
    </source>
</evidence>
<dbReference type="Gene3D" id="3.40.630.30">
    <property type="match status" value="1"/>
</dbReference>
<feature type="domain" description="N-acetyltransferase" evidence="5">
    <location>
        <begin position="4"/>
        <end position="162"/>
    </location>
</feature>
<keyword evidence="7" id="KW-1185">Reference proteome</keyword>
<protein>
    <submittedName>
        <fullName evidence="6">Ribosomal protein S18-alanine N-acetyltransferase</fullName>
    </submittedName>
</protein>
<evidence type="ECO:0000313" key="6">
    <source>
        <dbReference type="EMBL" id="MBO0349438.1"/>
    </source>
</evidence>
<evidence type="ECO:0000256" key="2">
    <source>
        <dbReference type="ARBA" id="ARBA00022490"/>
    </source>
</evidence>
<keyword evidence="4" id="KW-0012">Acyltransferase</keyword>